<dbReference type="EC" id="1.1.1.47" evidence="3"/>
<dbReference type="Proteomes" id="UP000617628">
    <property type="component" value="Unassembled WGS sequence"/>
</dbReference>
<sequence length="254" mass="26733">MPEFENKTILITGGSSGIGRSTAIAFAKEGANVVVSSRREAEGIETVELVKDAGGKGHFVQGDVSKSQDVQKMVGESVSKFGGLDFAFNNAGIEGKPFIPTADLEEADWHQLININLTGVFLSMKYQIPEILKRGGGAIVNMSSIAGLKGSLIGIGYVASKHGVAGATKTAALEYAAQGIRINAVCPAIIETDMTDRAGALEDDSDLKNMLLAKHPIGRFGQPMEVADVVVWLCSEKSSFVTGQTIPIDGGYLT</sequence>
<dbReference type="PANTHER" id="PTHR24321:SF11">
    <property type="entry name" value="BLR0893 PROTEIN"/>
    <property type="match status" value="1"/>
</dbReference>
<organism evidence="3 4">
    <name type="scientific">Pelagicoccus mobilis</name>
    <dbReference type="NCBI Taxonomy" id="415221"/>
    <lineage>
        <taxon>Bacteria</taxon>
        <taxon>Pseudomonadati</taxon>
        <taxon>Verrucomicrobiota</taxon>
        <taxon>Opitutia</taxon>
        <taxon>Puniceicoccales</taxon>
        <taxon>Pelagicoccaceae</taxon>
        <taxon>Pelagicoccus</taxon>
    </lineage>
</organism>
<dbReference type="PANTHER" id="PTHR24321">
    <property type="entry name" value="DEHYDROGENASES, SHORT CHAIN"/>
    <property type="match status" value="1"/>
</dbReference>
<evidence type="ECO:0000313" key="4">
    <source>
        <dbReference type="Proteomes" id="UP000617628"/>
    </source>
</evidence>
<dbReference type="SUPFAM" id="SSF51735">
    <property type="entry name" value="NAD(P)-binding Rossmann-fold domains"/>
    <property type="match status" value="1"/>
</dbReference>
<gene>
    <name evidence="3" type="ORF">JIN87_18235</name>
</gene>
<dbReference type="AlphaFoldDB" id="A0A934VQY4"/>
<dbReference type="FunFam" id="3.40.50.720:FF:000084">
    <property type="entry name" value="Short-chain dehydrogenase reductase"/>
    <property type="match status" value="1"/>
</dbReference>
<dbReference type="Gene3D" id="3.40.50.720">
    <property type="entry name" value="NAD(P)-binding Rossmann-like Domain"/>
    <property type="match status" value="1"/>
</dbReference>
<dbReference type="NCBIfam" id="NF009466">
    <property type="entry name" value="PRK12826.1-2"/>
    <property type="match status" value="1"/>
</dbReference>
<accession>A0A934VQY4</accession>
<comment type="caution">
    <text evidence="3">The sequence shown here is derived from an EMBL/GenBank/DDBJ whole genome shotgun (WGS) entry which is preliminary data.</text>
</comment>
<keyword evidence="4" id="KW-1185">Reference proteome</keyword>
<dbReference type="Pfam" id="PF13561">
    <property type="entry name" value="adh_short_C2"/>
    <property type="match status" value="1"/>
</dbReference>
<name>A0A934VQY4_9BACT</name>
<evidence type="ECO:0000256" key="1">
    <source>
        <dbReference type="ARBA" id="ARBA00006484"/>
    </source>
</evidence>
<proteinExistence type="inferred from homology"/>
<dbReference type="PRINTS" id="PR00080">
    <property type="entry name" value="SDRFAMILY"/>
</dbReference>
<dbReference type="InterPro" id="IPR036291">
    <property type="entry name" value="NAD(P)-bd_dom_sf"/>
</dbReference>
<evidence type="ECO:0000313" key="3">
    <source>
        <dbReference type="EMBL" id="MBK1878827.1"/>
    </source>
</evidence>
<dbReference type="NCBIfam" id="NF005559">
    <property type="entry name" value="PRK07231.1"/>
    <property type="match status" value="1"/>
</dbReference>
<comment type="similarity">
    <text evidence="1">Belongs to the short-chain dehydrogenases/reductases (SDR) family.</text>
</comment>
<evidence type="ECO:0000256" key="2">
    <source>
        <dbReference type="ARBA" id="ARBA00023002"/>
    </source>
</evidence>
<dbReference type="InterPro" id="IPR002347">
    <property type="entry name" value="SDR_fam"/>
</dbReference>
<reference evidence="3" key="1">
    <citation type="submission" date="2021-01" db="EMBL/GenBank/DDBJ databases">
        <title>Modified the classification status of verrucomicrobia.</title>
        <authorList>
            <person name="Feng X."/>
        </authorList>
    </citation>
    <scope>NUCLEOTIDE SEQUENCE</scope>
    <source>
        <strain evidence="3">KCTC 13126</strain>
    </source>
</reference>
<dbReference type="GO" id="GO:0047936">
    <property type="term" value="F:glucose 1-dehydrogenase [NAD(P)+] activity"/>
    <property type="evidence" value="ECO:0007669"/>
    <property type="project" value="UniProtKB-EC"/>
</dbReference>
<dbReference type="EMBL" id="JAENIL010000036">
    <property type="protein sequence ID" value="MBK1878827.1"/>
    <property type="molecule type" value="Genomic_DNA"/>
</dbReference>
<protein>
    <submittedName>
        <fullName evidence="3">Glucose 1-dehydrogenase</fullName>
        <ecNumber evidence="3">1.1.1.47</ecNumber>
    </submittedName>
</protein>
<keyword evidence="2 3" id="KW-0560">Oxidoreductase</keyword>
<dbReference type="RefSeq" id="WP_200357041.1">
    <property type="nucleotide sequence ID" value="NZ_JAENIL010000036.1"/>
</dbReference>
<dbReference type="PRINTS" id="PR00081">
    <property type="entry name" value="GDHRDH"/>
</dbReference>